<dbReference type="Proteomes" id="UP000198853">
    <property type="component" value="Unassembled WGS sequence"/>
</dbReference>
<sequence length="231" mass="25837">MITCGLVGVGQLGAALARQLEGESVHIRAYHPNSQKATEFARRFYKVRAVELAELFGQSTILLALPADGIIPFLKNAQKTIQNDVQPTFVNLSTLVDTKELQKEFPDLQIYGVKIIGHANDLYEHGEGLFVSEPPLDAEGFREVRFLFDKIGTLLEDKEDVVAEVNRLAVRKTLEACISFEKEAGAKNYPETYSKKAMDTIFPHIIEHYKEGTLEGFALQVLNEINAENKK</sequence>
<feature type="domain" description="Pyrroline-5-carboxylate reductase catalytic N-terminal" evidence="1">
    <location>
        <begin position="5"/>
        <end position="78"/>
    </location>
</feature>
<dbReference type="EMBL" id="FNEN01000016">
    <property type="protein sequence ID" value="SDJ13391.1"/>
    <property type="molecule type" value="Genomic_DNA"/>
</dbReference>
<evidence type="ECO:0000313" key="2">
    <source>
        <dbReference type="EMBL" id="SDJ13391.1"/>
    </source>
</evidence>
<dbReference type="Pfam" id="PF03807">
    <property type="entry name" value="F420_oxidored"/>
    <property type="match status" value="1"/>
</dbReference>
<dbReference type="RefSeq" id="WP_176764762.1">
    <property type="nucleotide sequence ID" value="NZ_FNEN01000016.1"/>
</dbReference>
<proteinExistence type="predicted"/>
<organism evidence="2 3">
    <name type="scientific">Natribacillus halophilus</name>
    <dbReference type="NCBI Taxonomy" id="549003"/>
    <lineage>
        <taxon>Bacteria</taxon>
        <taxon>Bacillati</taxon>
        <taxon>Bacillota</taxon>
        <taxon>Bacilli</taxon>
        <taxon>Bacillales</taxon>
        <taxon>Bacillaceae</taxon>
        <taxon>Natribacillus</taxon>
    </lineage>
</organism>
<dbReference type="AlphaFoldDB" id="A0A1G8R8V5"/>
<evidence type="ECO:0000259" key="1">
    <source>
        <dbReference type="Pfam" id="PF03807"/>
    </source>
</evidence>
<dbReference type="SUPFAM" id="SSF51735">
    <property type="entry name" value="NAD(P)-binding Rossmann-fold domains"/>
    <property type="match status" value="1"/>
</dbReference>
<name>A0A1G8R8V5_9BACI</name>
<accession>A0A1G8R8V5</accession>
<reference evidence="2 3" key="1">
    <citation type="submission" date="2016-10" db="EMBL/GenBank/DDBJ databases">
        <authorList>
            <person name="de Groot N.N."/>
        </authorList>
    </citation>
    <scope>NUCLEOTIDE SEQUENCE [LARGE SCALE GENOMIC DNA]</scope>
    <source>
        <strain evidence="2 3">DSM 21771</strain>
    </source>
</reference>
<dbReference type="InterPro" id="IPR036291">
    <property type="entry name" value="NAD(P)-bd_dom_sf"/>
</dbReference>
<protein>
    <submittedName>
        <fullName evidence="2">D-isomer specific 2-hydroxyacid dehydrogenase, NAD binding domain</fullName>
    </submittedName>
</protein>
<dbReference type="InterPro" id="IPR028939">
    <property type="entry name" value="P5C_Rdtase_cat_N"/>
</dbReference>
<gene>
    <name evidence="2" type="ORF">SAMN04488123_11622</name>
</gene>
<evidence type="ECO:0000313" key="3">
    <source>
        <dbReference type="Proteomes" id="UP000198853"/>
    </source>
</evidence>
<keyword evidence="3" id="KW-1185">Reference proteome</keyword>
<dbReference type="Gene3D" id="3.40.50.720">
    <property type="entry name" value="NAD(P)-binding Rossmann-like Domain"/>
    <property type="match status" value="1"/>
</dbReference>